<reference evidence="13 14" key="1">
    <citation type="submission" date="2018-08" db="EMBL/GenBank/DDBJ databases">
        <title>Parvularcula sp. SM1705, isolated from surface water of the South Sea China.</title>
        <authorList>
            <person name="Sun L."/>
        </authorList>
    </citation>
    <scope>NUCLEOTIDE SEQUENCE [LARGE SCALE GENOMIC DNA]</scope>
    <source>
        <strain evidence="13 14">SM1705</strain>
    </source>
</reference>
<dbReference type="GO" id="GO:0005737">
    <property type="term" value="C:cytoplasm"/>
    <property type="evidence" value="ECO:0007669"/>
    <property type="project" value="TreeGrafter"/>
</dbReference>
<comment type="similarity">
    <text evidence="9 10">Belongs to the thiamine-phosphate synthase family.</text>
</comment>
<dbReference type="CDD" id="cd00564">
    <property type="entry name" value="TMP_TenI"/>
    <property type="match status" value="1"/>
</dbReference>
<sequence>MADCALYLITPPQIELEAFLPQLDAALAAAPGAGVEIACLQLRLKDVPDTEVLAAAKAIRPVLAAHGAALIINDSAELAKKAGADGVHLGQSDGSVKPARALLGDDADIGVTCHDSRHLAMIAAEQGADYVAFGAFFPTSTKETAHRPDPEILTAWSMMTTMPCVAIGGITPQNAKPLIEAGADYLAVSAGIWAHPGGPAKAVEEFGEILRAVGGGA</sequence>
<evidence type="ECO:0000256" key="5">
    <source>
        <dbReference type="ARBA" id="ARBA00022977"/>
    </source>
</evidence>
<dbReference type="NCBIfam" id="TIGR00693">
    <property type="entry name" value="thiE"/>
    <property type="match status" value="1"/>
</dbReference>
<evidence type="ECO:0000313" key="13">
    <source>
        <dbReference type="EMBL" id="RFB05649.1"/>
    </source>
</evidence>
<evidence type="ECO:0000313" key="14">
    <source>
        <dbReference type="Proteomes" id="UP000264589"/>
    </source>
</evidence>
<keyword evidence="4 9" id="KW-0460">Magnesium</keyword>
<evidence type="ECO:0000256" key="11">
    <source>
        <dbReference type="RuleBase" id="RU004253"/>
    </source>
</evidence>
<dbReference type="EC" id="2.5.1.3" evidence="9"/>
<keyword evidence="14" id="KW-1185">Reference proteome</keyword>
<feature type="binding site" evidence="9">
    <location>
        <position position="112"/>
    </location>
    <ligand>
        <name>4-amino-2-methyl-5-(diphosphooxymethyl)pyrimidine</name>
        <dbReference type="ChEBI" id="CHEBI:57841"/>
    </ligand>
</feature>
<feature type="binding site" evidence="9">
    <location>
        <position position="74"/>
    </location>
    <ligand>
        <name>Mg(2+)</name>
        <dbReference type="ChEBI" id="CHEBI:18420"/>
    </ligand>
</feature>
<evidence type="ECO:0000256" key="2">
    <source>
        <dbReference type="ARBA" id="ARBA00022679"/>
    </source>
</evidence>
<dbReference type="GO" id="GO:0004789">
    <property type="term" value="F:thiamine-phosphate diphosphorylase activity"/>
    <property type="evidence" value="ECO:0007669"/>
    <property type="project" value="UniProtKB-UniRule"/>
</dbReference>
<feature type="binding site" evidence="9">
    <location>
        <position position="93"/>
    </location>
    <ligand>
        <name>Mg(2+)</name>
        <dbReference type="ChEBI" id="CHEBI:18420"/>
    </ligand>
</feature>
<dbReference type="InterPro" id="IPR013785">
    <property type="entry name" value="Aldolase_TIM"/>
</dbReference>
<dbReference type="EMBL" id="QUQO01000001">
    <property type="protein sequence ID" value="RFB05649.1"/>
    <property type="molecule type" value="Genomic_DNA"/>
</dbReference>
<gene>
    <name evidence="9 13" type="primary">thiE</name>
    <name evidence="13" type="ORF">DX908_10450</name>
</gene>
<dbReference type="PANTHER" id="PTHR20857:SF15">
    <property type="entry name" value="THIAMINE-PHOSPHATE SYNTHASE"/>
    <property type="match status" value="1"/>
</dbReference>
<dbReference type="GO" id="GO:0009228">
    <property type="term" value="P:thiamine biosynthetic process"/>
    <property type="evidence" value="ECO:0007669"/>
    <property type="project" value="UniProtKB-KW"/>
</dbReference>
<evidence type="ECO:0000256" key="9">
    <source>
        <dbReference type="HAMAP-Rule" id="MF_00097"/>
    </source>
</evidence>
<comment type="function">
    <text evidence="9">Condenses 4-methyl-5-(beta-hydroxyethyl)thiazole monophosphate (THZ-P) and 2-methyl-4-amino-5-hydroxymethyl pyrimidine pyrophosphate (HMP-PP) to form thiamine monophosphate (TMP).</text>
</comment>
<feature type="binding site" evidence="9">
    <location>
        <begin position="139"/>
        <end position="141"/>
    </location>
    <ligand>
        <name>2-[(2R,5Z)-2-carboxy-4-methylthiazol-5(2H)-ylidene]ethyl phosphate</name>
        <dbReference type="ChEBI" id="CHEBI:62899"/>
    </ligand>
</feature>
<keyword evidence="5 9" id="KW-0784">Thiamine biosynthesis</keyword>
<dbReference type="PANTHER" id="PTHR20857">
    <property type="entry name" value="THIAMINE-PHOSPHATE PYROPHOSPHORYLASE"/>
    <property type="match status" value="1"/>
</dbReference>
<dbReference type="InParanoid" id="A0A371RJP1"/>
<comment type="pathway">
    <text evidence="1 9 11">Cofactor biosynthesis; thiamine diphosphate biosynthesis; thiamine phosphate from 4-amino-2-methyl-5-diphosphomethylpyrimidine and 4-methyl-5-(2-phosphoethyl)-thiazole: step 1/1.</text>
</comment>
<dbReference type="SUPFAM" id="SSF51391">
    <property type="entry name" value="Thiamin phosphate synthase"/>
    <property type="match status" value="1"/>
</dbReference>
<dbReference type="HAMAP" id="MF_00097">
    <property type="entry name" value="TMP_synthase"/>
    <property type="match status" value="1"/>
</dbReference>
<dbReference type="Proteomes" id="UP000264589">
    <property type="component" value="Unassembled WGS sequence"/>
</dbReference>
<evidence type="ECO:0000256" key="6">
    <source>
        <dbReference type="ARBA" id="ARBA00047334"/>
    </source>
</evidence>
<keyword evidence="3 9" id="KW-0479">Metal-binding</keyword>
<dbReference type="GO" id="GO:0009229">
    <property type="term" value="P:thiamine diphosphate biosynthetic process"/>
    <property type="evidence" value="ECO:0007669"/>
    <property type="project" value="UniProtKB-UniRule"/>
</dbReference>
<dbReference type="UniPathway" id="UPA00060">
    <property type="reaction ID" value="UER00141"/>
</dbReference>
<comment type="catalytic activity">
    <reaction evidence="8 9 10">
        <text>2-[(2R,5Z)-2-carboxy-4-methylthiazol-5(2H)-ylidene]ethyl phosphate + 4-amino-2-methyl-5-(diphosphooxymethyl)pyrimidine + 2 H(+) = thiamine phosphate + CO2 + diphosphate</text>
        <dbReference type="Rhea" id="RHEA:47844"/>
        <dbReference type="ChEBI" id="CHEBI:15378"/>
        <dbReference type="ChEBI" id="CHEBI:16526"/>
        <dbReference type="ChEBI" id="CHEBI:33019"/>
        <dbReference type="ChEBI" id="CHEBI:37575"/>
        <dbReference type="ChEBI" id="CHEBI:57841"/>
        <dbReference type="ChEBI" id="CHEBI:62899"/>
        <dbReference type="EC" id="2.5.1.3"/>
    </reaction>
</comment>
<feature type="binding site" evidence="9">
    <location>
        <position position="169"/>
    </location>
    <ligand>
        <name>2-[(2R,5Z)-2-carboxy-4-methylthiazol-5(2H)-ylidene]ethyl phosphate</name>
        <dbReference type="ChEBI" id="CHEBI:62899"/>
    </ligand>
</feature>
<comment type="catalytic activity">
    <reaction evidence="6 9 10">
        <text>4-methyl-5-(2-phosphooxyethyl)-thiazole + 4-amino-2-methyl-5-(diphosphooxymethyl)pyrimidine + H(+) = thiamine phosphate + diphosphate</text>
        <dbReference type="Rhea" id="RHEA:22328"/>
        <dbReference type="ChEBI" id="CHEBI:15378"/>
        <dbReference type="ChEBI" id="CHEBI:33019"/>
        <dbReference type="ChEBI" id="CHEBI:37575"/>
        <dbReference type="ChEBI" id="CHEBI:57841"/>
        <dbReference type="ChEBI" id="CHEBI:58296"/>
        <dbReference type="EC" id="2.5.1.3"/>
    </reaction>
</comment>
<comment type="catalytic activity">
    <reaction evidence="7 9 10">
        <text>2-(2-carboxy-4-methylthiazol-5-yl)ethyl phosphate + 4-amino-2-methyl-5-(diphosphooxymethyl)pyrimidine + 2 H(+) = thiamine phosphate + CO2 + diphosphate</text>
        <dbReference type="Rhea" id="RHEA:47848"/>
        <dbReference type="ChEBI" id="CHEBI:15378"/>
        <dbReference type="ChEBI" id="CHEBI:16526"/>
        <dbReference type="ChEBI" id="CHEBI:33019"/>
        <dbReference type="ChEBI" id="CHEBI:37575"/>
        <dbReference type="ChEBI" id="CHEBI:57841"/>
        <dbReference type="ChEBI" id="CHEBI:62890"/>
        <dbReference type="EC" id="2.5.1.3"/>
    </reaction>
</comment>
<feature type="binding site" evidence="9">
    <location>
        <position position="73"/>
    </location>
    <ligand>
        <name>4-amino-2-methyl-5-(diphosphooxymethyl)pyrimidine</name>
        <dbReference type="ChEBI" id="CHEBI:57841"/>
    </ligand>
</feature>
<comment type="caution">
    <text evidence="9">Lacks conserved residue(s) required for the propagation of feature annotation.</text>
</comment>
<feature type="domain" description="Thiamine phosphate synthase/TenI" evidence="12">
    <location>
        <begin position="6"/>
        <end position="192"/>
    </location>
</feature>
<dbReference type="InterPro" id="IPR034291">
    <property type="entry name" value="TMP_synthase"/>
</dbReference>
<feature type="binding site" evidence="9">
    <location>
        <begin position="41"/>
        <end position="45"/>
    </location>
    <ligand>
        <name>4-amino-2-methyl-5-(diphosphooxymethyl)pyrimidine</name>
        <dbReference type="ChEBI" id="CHEBI:57841"/>
    </ligand>
</feature>
<evidence type="ECO:0000256" key="3">
    <source>
        <dbReference type="ARBA" id="ARBA00022723"/>
    </source>
</evidence>
<evidence type="ECO:0000256" key="7">
    <source>
        <dbReference type="ARBA" id="ARBA00047851"/>
    </source>
</evidence>
<dbReference type="InterPro" id="IPR022998">
    <property type="entry name" value="ThiamineP_synth_TenI"/>
</dbReference>
<proteinExistence type="inferred from homology"/>
<comment type="cofactor">
    <cofactor evidence="9">
        <name>Mg(2+)</name>
        <dbReference type="ChEBI" id="CHEBI:18420"/>
    </cofactor>
    <text evidence="9">Binds 1 Mg(2+) ion per subunit.</text>
</comment>
<feature type="binding site" evidence="9">
    <location>
        <position position="142"/>
    </location>
    <ligand>
        <name>4-amino-2-methyl-5-(diphosphooxymethyl)pyrimidine</name>
        <dbReference type="ChEBI" id="CHEBI:57841"/>
    </ligand>
</feature>
<dbReference type="Gene3D" id="3.20.20.70">
    <property type="entry name" value="Aldolase class I"/>
    <property type="match status" value="1"/>
</dbReference>
<evidence type="ECO:0000259" key="12">
    <source>
        <dbReference type="Pfam" id="PF02581"/>
    </source>
</evidence>
<dbReference type="GO" id="GO:0000287">
    <property type="term" value="F:magnesium ion binding"/>
    <property type="evidence" value="ECO:0007669"/>
    <property type="project" value="UniProtKB-UniRule"/>
</dbReference>
<dbReference type="Pfam" id="PF02581">
    <property type="entry name" value="TMP-TENI"/>
    <property type="match status" value="1"/>
</dbReference>
<name>A0A371RJP1_9PROT</name>
<evidence type="ECO:0000256" key="8">
    <source>
        <dbReference type="ARBA" id="ARBA00047883"/>
    </source>
</evidence>
<dbReference type="AlphaFoldDB" id="A0A371RJP1"/>
<evidence type="ECO:0000256" key="4">
    <source>
        <dbReference type="ARBA" id="ARBA00022842"/>
    </source>
</evidence>
<dbReference type="RefSeq" id="WP_116392282.1">
    <property type="nucleotide sequence ID" value="NZ_QUQO01000001.1"/>
</dbReference>
<dbReference type="FunCoup" id="A0A371RJP1">
    <property type="interactions" value="444"/>
</dbReference>
<evidence type="ECO:0000256" key="10">
    <source>
        <dbReference type="RuleBase" id="RU003826"/>
    </source>
</evidence>
<dbReference type="OrthoDB" id="7159061at2"/>
<evidence type="ECO:0000256" key="1">
    <source>
        <dbReference type="ARBA" id="ARBA00005165"/>
    </source>
</evidence>
<dbReference type="InterPro" id="IPR036206">
    <property type="entry name" value="ThiamineP_synth_sf"/>
</dbReference>
<keyword evidence="2 9" id="KW-0808">Transferase</keyword>
<comment type="caution">
    <text evidence="13">The sequence shown here is derived from an EMBL/GenBank/DDBJ whole genome shotgun (WGS) entry which is preliminary data.</text>
</comment>
<protein>
    <recommendedName>
        <fullName evidence="9">Thiamine-phosphate synthase</fullName>
        <shortName evidence="9">TP synthase</shortName>
        <shortName evidence="9">TPS</shortName>
        <ecNumber evidence="9">2.5.1.3</ecNumber>
    </recommendedName>
    <alternativeName>
        <fullName evidence="9">Thiamine-phosphate pyrophosphorylase</fullName>
        <shortName evidence="9">TMP pyrophosphorylase</shortName>
        <shortName evidence="9">TMP-PPase</shortName>
    </alternativeName>
</protein>
<accession>A0A371RJP1</accession>
<organism evidence="13 14">
    <name type="scientific">Parvularcula marina</name>
    <dbReference type="NCBI Taxonomy" id="2292771"/>
    <lineage>
        <taxon>Bacteria</taxon>
        <taxon>Pseudomonadati</taxon>
        <taxon>Pseudomonadota</taxon>
        <taxon>Alphaproteobacteria</taxon>
        <taxon>Parvularculales</taxon>
        <taxon>Parvularculaceae</taxon>
        <taxon>Parvularcula</taxon>
    </lineage>
</organism>